<dbReference type="GO" id="GO:0007340">
    <property type="term" value="P:acrosome reaction"/>
    <property type="evidence" value="ECO:0007669"/>
    <property type="project" value="TreeGrafter"/>
</dbReference>
<dbReference type="RefSeq" id="XP_033783828.1">
    <property type="nucleotide sequence ID" value="XM_033927937.1"/>
</dbReference>
<accession>A0A6P8Q9G6</accession>
<gene>
    <name evidence="3" type="primary">IFTAP</name>
</gene>
<dbReference type="AlphaFoldDB" id="A0A6P8Q9G6"/>
<dbReference type="GO" id="GO:0007283">
    <property type="term" value="P:spermatogenesis"/>
    <property type="evidence" value="ECO:0007669"/>
    <property type="project" value="TreeGrafter"/>
</dbReference>
<evidence type="ECO:0000313" key="2">
    <source>
        <dbReference type="Proteomes" id="UP000515159"/>
    </source>
</evidence>
<reference evidence="3" key="1">
    <citation type="submission" date="2025-08" db="UniProtKB">
        <authorList>
            <consortium name="RefSeq"/>
        </authorList>
    </citation>
    <scope>IDENTIFICATION</scope>
</reference>
<dbReference type="OrthoDB" id="10057631at2759"/>
<proteinExistence type="predicted"/>
<dbReference type="FunCoup" id="A0A6P8Q9G6">
    <property type="interactions" value="80"/>
</dbReference>
<dbReference type="GO" id="GO:0120160">
    <property type="term" value="F:intraciliary transport particle A binding"/>
    <property type="evidence" value="ECO:0007669"/>
    <property type="project" value="TreeGrafter"/>
</dbReference>
<protein>
    <submittedName>
        <fullName evidence="3">Protein C11orf74 homolog isoform X1</fullName>
    </submittedName>
</protein>
<dbReference type="Proteomes" id="UP000515159">
    <property type="component" value="Chromosome 19"/>
</dbReference>
<sequence length="220" mass="24644">MRAARDMPVPLPGVLVDEDQVLQDTLSSFVNSHEQTYEEFFNSFTNICRDEMGPRTETSQKASVEGHRAPSWPAKADGEMSVPTDAVRSSLSDVPQALEEDQVEDFKSDERGDWKRITTAGIEPLPGEIEEEETCYHPSFAQCTQLQIRTEYLCTPESSTAPELGAQPPSDDVLSFSLDEGFDYDNVKLTPKFSETELKVMTEASRQQLLRTVESKLEEA</sequence>
<evidence type="ECO:0000256" key="1">
    <source>
        <dbReference type="SAM" id="MobiDB-lite"/>
    </source>
</evidence>
<keyword evidence="2" id="KW-1185">Reference proteome</keyword>
<dbReference type="CTD" id="119710"/>
<dbReference type="Pfam" id="PF17722">
    <property type="entry name" value="IFTAP"/>
    <property type="match status" value="1"/>
</dbReference>
<dbReference type="InParanoid" id="A0A6P8Q9G6"/>
<dbReference type="GO" id="GO:0005829">
    <property type="term" value="C:cytosol"/>
    <property type="evidence" value="ECO:0007669"/>
    <property type="project" value="TreeGrafter"/>
</dbReference>
<evidence type="ECO:0000313" key="3">
    <source>
        <dbReference type="RefSeq" id="XP_033783828.1"/>
    </source>
</evidence>
<feature type="region of interest" description="Disordered" evidence="1">
    <location>
        <begin position="54"/>
        <end position="79"/>
    </location>
</feature>
<dbReference type="GO" id="GO:0097731">
    <property type="term" value="C:9+0 non-motile cilium"/>
    <property type="evidence" value="ECO:0007669"/>
    <property type="project" value="TreeGrafter"/>
</dbReference>
<dbReference type="PANTHER" id="PTHR35543">
    <property type="entry name" value="PROTEIN C11ORF74"/>
    <property type="match status" value="1"/>
</dbReference>
<dbReference type="GeneID" id="117351998"/>
<dbReference type="PANTHER" id="PTHR35543:SF1">
    <property type="entry name" value="INTRAFLAGELLAR TRANSPORT-ASSOCIATED PROTEIN"/>
    <property type="match status" value="1"/>
</dbReference>
<dbReference type="InterPro" id="IPR040028">
    <property type="entry name" value="IFTAP"/>
</dbReference>
<organism evidence="2 3">
    <name type="scientific">Geotrypetes seraphini</name>
    <name type="common">Gaboon caecilian</name>
    <name type="synonym">Caecilia seraphini</name>
    <dbReference type="NCBI Taxonomy" id="260995"/>
    <lineage>
        <taxon>Eukaryota</taxon>
        <taxon>Metazoa</taxon>
        <taxon>Chordata</taxon>
        <taxon>Craniata</taxon>
        <taxon>Vertebrata</taxon>
        <taxon>Euteleostomi</taxon>
        <taxon>Amphibia</taxon>
        <taxon>Gymnophiona</taxon>
        <taxon>Geotrypetes</taxon>
    </lineage>
</organism>
<dbReference type="KEGG" id="gsh:117351998"/>
<name>A0A6P8Q9G6_GEOSA</name>